<dbReference type="EMBL" id="JAVIIS010000057">
    <property type="protein sequence ID" value="MDX8443221.1"/>
    <property type="molecule type" value="Genomic_DNA"/>
</dbReference>
<dbReference type="Pfam" id="PF07510">
    <property type="entry name" value="GmrSD_C"/>
    <property type="match status" value="1"/>
</dbReference>
<feature type="domain" description="GmrSD restriction endonucleases C-terminal" evidence="3">
    <location>
        <begin position="448"/>
        <end position="599"/>
    </location>
</feature>
<keyword evidence="5" id="KW-1185">Reference proteome</keyword>
<dbReference type="Pfam" id="PF03235">
    <property type="entry name" value="GmrSD_N"/>
    <property type="match status" value="1"/>
</dbReference>
<dbReference type="PANTHER" id="PTHR35149:SF1">
    <property type="entry name" value="DUF5655 DOMAIN-CONTAINING PROTEIN"/>
    <property type="match status" value="1"/>
</dbReference>
<dbReference type="RefSeq" id="WP_320217216.1">
    <property type="nucleotide sequence ID" value="NZ_JAVIIS010000057.1"/>
</dbReference>
<reference evidence="4 5" key="1">
    <citation type="submission" date="2023-08" db="EMBL/GenBank/DDBJ databases">
        <title>Implementing the SeqCode for naming new Mesorhizobium species isolated from Vachellia karroo root nodules.</title>
        <authorList>
            <person name="Van Lill M."/>
        </authorList>
    </citation>
    <scope>NUCLEOTIDE SEQUENCE [LARGE SCALE GENOMIC DNA]</scope>
    <source>
        <strain evidence="4 5">VK3E</strain>
    </source>
</reference>
<dbReference type="InterPro" id="IPR011089">
    <property type="entry name" value="GmrSD_C"/>
</dbReference>
<name>A0ABU4X4G8_9HYPH</name>
<evidence type="ECO:0000259" key="3">
    <source>
        <dbReference type="Pfam" id="PF07510"/>
    </source>
</evidence>
<evidence type="ECO:0000256" key="1">
    <source>
        <dbReference type="SAM" id="MobiDB-lite"/>
    </source>
</evidence>
<feature type="region of interest" description="Disordered" evidence="1">
    <location>
        <begin position="614"/>
        <end position="633"/>
    </location>
</feature>
<protein>
    <submittedName>
        <fullName evidence="4">DUF262 domain-containing protein</fullName>
    </submittedName>
</protein>
<feature type="domain" description="GmrSD restriction endonucleases N-terminal" evidence="2">
    <location>
        <begin position="9"/>
        <end position="245"/>
    </location>
</feature>
<dbReference type="PANTHER" id="PTHR35149">
    <property type="entry name" value="SLL5132 PROTEIN"/>
    <property type="match status" value="1"/>
</dbReference>
<evidence type="ECO:0000259" key="2">
    <source>
        <dbReference type="Pfam" id="PF03235"/>
    </source>
</evidence>
<proteinExistence type="predicted"/>
<organism evidence="4 5">
    <name type="scientific">Mesorhizobium australafricanum</name>
    <dbReference type="NCBI Taxonomy" id="3072311"/>
    <lineage>
        <taxon>Bacteria</taxon>
        <taxon>Pseudomonadati</taxon>
        <taxon>Pseudomonadota</taxon>
        <taxon>Alphaproteobacteria</taxon>
        <taxon>Hyphomicrobiales</taxon>
        <taxon>Phyllobacteriaceae</taxon>
        <taxon>Mesorhizobium</taxon>
    </lineage>
</organism>
<dbReference type="InterPro" id="IPR004919">
    <property type="entry name" value="GmrSD_N"/>
</dbReference>
<evidence type="ECO:0000313" key="5">
    <source>
        <dbReference type="Proteomes" id="UP001272097"/>
    </source>
</evidence>
<dbReference type="Proteomes" id="UP001272097">
    <property type="component" value="Unassembled WGS sequence"/>
</dbReference>
<evidence type="ECO:0000313" key="4">
    <source>
        <dbReference type="EMBL" id="MDX8443221.1"/>
    </source>
</evidence>
<accession>A0ABU4X4G8</accession>
<sequence length="633" mass="71830">MRPFTRTIIELFDGKRRYLIPLYQRQYAWKVTPQLELLWEDIQRAAAKLEAESMLAAPHFMGAIVISQVKTFGKQVQAFEVIDGQQRLTTFQLLLTALRDVAVSHSPEYADEVAKYIFNDGVMEQTEVERFKLWPSLTDRASFIGVVDPEDKSDAATFRLDDEQGVVRPSVAAHAFFKDRIEKHVRPNGEYDAFRMEKLFEALRVGLAAVSIELEGGDDAQTIFETLNSRGVDLTASDLMRNFIFQRAKGLGQTKGSLNVDRLYQKFWLPLDGWFWKEGDTRGRQTKSRLDWLLVDHLTMKKAETVSVDDLFESYRRWVLDLTPFPSIEAELESIAASAAVHRRLSDQSTDDPLGSFGRFAKAFDVSTAMPLVLYLASESGMDEGELSDALSLIESFIVRRDICGLTTANYNRFFVDMIAKLRADGHVSVDRVHQLLSASQADAIRFPTDSEWKAQWLGRDQYKGSRQPRLRYLFEALEHQKRTDRSEIIAIRSDLTLEHIMPQKWRENWPIPGFDHIPDGEVNPDQVARELERDSVINKLGNLTLLTHKLNAQVSNGAFSTKMPAVKAHTALALNRDLHQYDGWDEKTITHRGTALFDAACSIWPSPMIAEQNNQRAGADNAALTEQADAAE</sequence>
<comment type="caution">
    <text evidence="4">The sequence shown here is derived from an EMBL/GenBank/DDBJ whole genome shotgun (WGS) entry which is preliminary data.</text>
</comment>
<gene>
    <name evidence="4" type="ORF">RFM51_27000</name>
</gene>